<keyword evidence="4" id="KW-0808">Transferase</keyword>
<dbReference type="InterPro" id="IPR006223">
    <property type="entry name" value="GcvT"/>
</dbReference>
<dbReference type="GO" id="GO:0006546">
    <property type="term" value="P:glycine catabolic process"/>
    <property type="evidence" value="ECO:0007669"/>
    <property type="project" value="InterPro"/>
</dbReference>
<dbReference type="PANTHER" id="PTHR43757:SF2">
    <property type="entry name" value="AMINOMETHYLTRANSFERASE, MITOCHONDRIAL"/>
    <property type="match status" value="1"/>
</dbReference>
<evidence type="ECO:0000259" key="8">
    <source>
        <dbReference type="Pfam" id="PF08669"/>
    </source>
</evidence>
<feature type="domain" description="GCVT N-terminal" evidence="7">
    <location>
        <begin position="6"/>
        <end position="270"/>
    </location>
</feature>
<comment type="caution">
    <text evidence="9">The sequence shown here is derived from an EMBL/GenBank/DDBJ whole genome shotgun (WGS) entry which is preliminary data.</text>
</comment>
<sequence length="371" mass="39903">MKSPLNEWHGAMDAKLADFGGWDMPIEYPKGIAGFSGGTLAEHAAVRERVGIFDVSHLGKISVKGQGAKDFVNSMVTNDLNRITSGQAQYNLFCNDAGGVIDDLIVYEFAPDEIFIIPNASNCSQVTADLSAVAPIGITVENIHQEYAVLALQGPDSSKVLADLGINLILEYMSFGKITLPGNEDLGEIIICRTGYSGELGYELLPKWESATKVWEVLVEKMAKYDGRVCGLGARDTLRTEMGYPLHGHELSLEITPVQASASWAVVFAKSEFRGKSALEIEKSQGPSRVLRALKSSDRGIPRAGMAVSDSSGKVIGEVTSGTFSPTLKVGIALALLSPEFKVGDQVQIDIRGRLSSASIVRAPFVEPRVR</sequence>
<dbReference type="InterPro" id="IPR027266">
    <property type="entry name" value="TrmE/GcvT-like"/>
</dbReference>
<dbReference type="InterPro" id="IPR006222">
    <property type="entry name" value="GCVT_N"/>
</dbReference>
<protein>
    <recommendedName>
        <fullName evidence="2">aminomethyltransferase</fullName>
        <ecNumber evidence="2">2.1.2.10</ecNumber>
    </recommendedName>
    <alternativeName>
        <fullName evidence="5">Glycine cleavage system T protein</fullName>
    </alternativeName>
</protein>
<evidence type="ECO:0000256" key="1">
    <source>
        <dbReference type="ARBA" id="ARBA00008609"/>
    </source>
</evidence>
<proteinExistence type="inferred from homology"/>
<dbReference type="EC" id="2.1.2.10" evidence="2"/>
<gene>
    <name evidence="9" type="ORF">GM51_20040</name>
</gene>
<evidence type="ECO:0000256" key="6">
    <source>
        <dbReference type="ARBA" id="ARBA00047665"/>
    </source>
</evidence>
<dbReference type="PANTHER" id="PTHR43757">
    <property type="entry name" value="AMINOMETHYLTRANSFERASE"/>
    <property type="match status" value="1"/>
</dbReference>
<feature type="domain" description="Aminomethyltransferase C-terminal" evidence="8">
    <location>
        <begin position="290"/>
        <end position="366"/>
    </location>
</feature>
<evidence type="ECO:0000259" key="7">
    <source>
        <dbReference type="Pfam" id="PF01571"/>
    </source>
</evidence>
<dbReference type="InterPro" id="IPR028896">
    <property type="entry name" value="GcvT/YgfZ/DmdA"/>
</dbReference>
<evidence type="ECO:0000256" key="5">
    <source>
        <dbReference type="ARBA" id="ARBA00031395"/>
    </source>
</evidence>
<dbReference type="GO" id="GO:0005829">
    <property type="term" value="C:cytosol"/>
    <property type="evidence" value="ECO:0007669"/>
    <property type="project" value="TreeGrafter"/>
</dbReference>
<dbReference type="PIRSF" id="PIRSF006487">
    <property type="entry name" value="GcvT"/>
    <property type="match status" value="1"/>
</dbReference>
<evidence type="ECO:0000256" key="4">
    <source>
        <dbReference type="ARBA" id="ARBA00022679"/>
    </source>
</evidence>
<dbReference type="NCBIfam" id="NF001567">
    <property type="entry name" value="PRK00389.1"/>
    <property type="match status" value="1"/>
</dbReference>
<dbReference type="SUPFAM" id="SSF103025">
    <property type="entry name" value="Folate-binding domain"/>
    <property type="match status" value="1"/>
</dbReference>
<name>A0A094PUH0_9ZZZZ</name>
<dbReference type="SUPFAM" id="SSF101790">
    <property type="entry name" value="Aminomethyltransferase beta-barrel domain"/>
    <property type="match status" value="1"/>
</dbReference>
<accession>A0A094PUH0</accession>
<dbReference type="AlphaFoldDB" id="A0A094PUH0"/>
<dbReference type="InterPro" id="IPR013977">
    <property type="entry name" value="GcvT_C"/>
</dbReference>
<comment type="similarity">
    <text evidence="1">Belongs to the GcvT family.</text>
</comment>
<dbReference type="GO" id="GO:0008483">
    <property type="term" value="F:transaminase activity"/>
    <property type="evidence" value="ECO:0007669"/>
    <property type="project" value="UniProtKB-KW"/>
</dbReference>
<dbReference type="NCBIfam" id="TIGR00528">
    <property type="entry name" value="gcvT"/>
    <property type="match status" value="1"/>
</dbReference>
<evidence type="ECO:0000313" key="9">
    <source>
        <dbReference type="EMBL" id="KGA13344.1"/>
    </source>
</evidence>
<keyword evidence="3" id="KW-0032">Aminotransferase</keyword>
<dbReference type="GO" id="GO:0005960">
    <property type="term" value="C:glycine cleavage complex"/>
    <property type="evidence" value="ECO:0007669"/>
    <property type="project" value="InterPro"/>
</dbReference>
<reference evidence="9" key="1">
    <citation type="submission" date="2014-06" db="EMBL/GenBank/DDBJ databases">
        <title>Key roles for freshwater Actinobacteria revealed by deep metagenomic sequencing.</title>
        <authorList>
            <person name="Ghai R."/>
            <person name="Mizuno C.M."/>
            <person name="Picazo A."/>
            <person name="Camacho A."/>
            <person name="Rodriguez-Valera F."/>
        </authorList>
    </citation>
    <scope>NUCLEOTIDE SEQUENCE</scope>
</reference>
<dbReference type="Pfam" id="PF08669">
    <property type="entry name" value="GCV_T_C"/>
    <property type="match status" value="1"/>
</dbReference>
<dbReference type="Gene3D" id="3.30.1360.120">
    <property type="entry name" value="Probable tRNA modification gtpase trme, domain 1"/>
    <property type="match status" value="1"/>
</dbReference>
<dbReference type="EMBL" id="JNSL01000191">
    <property type="protein sequence ID" value="KGA13344.1"/>
    <property type="molecule type" value="Genomic_DNA"/>
</dbReference>
<evidence type="ECO:0000256" key="2">
    <source>
        <dbReference type="ARBA" id="ARBA00012616"/>
    </source>
</evidence>
<evidence type="ECO:0000256" key="3">
    <source>
        <dbReference type="ARBA" id="ARBA00022576"/>
    </source>
</evidence>
<dbReference type="InterPro" id="IPR029043">
    <property type="entry name" value="GcvT/YgfZ_C"/>
</dbReference>
<dbReference type="GO" id="GO:0004047">
    <property type="term" value="F:aminomethyltransferase activity"/>
    <property type="evidence" value="ECO:0007669"/>
    <property type="project" value="UniProtKB-EC"/>
</dbReference>
<organism evidence="9">
    <name type="scientific">freshwater metagenome</name>
    <dbReference type="NCBI Taxonomy" id="449393"/>
    <lineage>
        <taxon>unclassified sequences</taxon>
        <taxon>metagenomes</taxon>
        <taxon>ecological metagenomes</taxon>
    </lineage>
</organism>
<dbReference type="Pfam" id="PF01571">
    <property type="entry name" value="GCV_T"/>
    <property type="match status" value="1"/>
</dbReference>
<comment type="catalytic activity">
    <reaction evidence="6">
        <text>N(6)-[(R)-S(8)-aminomethyldihydrolipoyl]-L-lysyl-[protein] + (6S)-5,6,7,8-tetrahydrofolate = N(6)-[(R)-dihydrolipoyl]-L-lysyl-[protein] + (6R)-5,10-methylene-5,6,7,8-tetrahydrofolate + NH4(+)</text>
        <dbReference type="Rhea" id="RHEA:16945"/>
        <dbReference type="Rhea" id="RHEA-COMP:10475"/>
        <dbReference type="Rhea" id="RHEA-COMP:10492"/>
        <dbReference type="ChEBI" id="CHEBI:15636"/>
        <dbReference type="ChEBI" id="CHEBI:28938"/>
        <dbReference type="ChEBI" id="CHEBI:57453"/>
        <dbReference type="ChEBI" id="CHEBI:83100"/>
        <dbReference type="ChEBI" id="CHEBI:83143"/>
        <dbReference type="EC" id="2.1.2.10"/>
    </reaction>
</comment>